<organism evidence="2 3">
    <name type="scientific">Tabrizicola piscis</name>
    <dbReference type="NCBI Taxonomy" id="2494374"/>
    <lineage>
        <taxon>Bacteria</taxon>
        <taxon>Pseudomonadati</taxon>
        <taxon>Pseudomonadota</taxon>
        <taxon>Alphaproteobacteria</taxon>
        <taxon>Rhodobacterales</taxon>
        <taxon>Paracoccaceae</taxon>
        <taxon>Tabrizicola</taxon>
    </lineage>
</organism>
<evidence type="ECO:0000259" key="1">
    <source>
        <dbReference type="Pfam" id="PF00534"/>
    </source>
</evidence>
<dbReference type="EMBL" id="CP034328">
    <property type="protein sequence ID" value="AZL59990.1"/>
    <property type="molecule type" value="Genomic_DNA"/>
</dbReference>
<dbReference type="PANTHER" id="PTHR12526:SF636">
    <property type="entry name" value="BLL3647 PROTEIN"/>
    <property type="match status" value="1"/>
</dbReference>
<accession>A0A3S8U8Y2</accession>
<dbReference type="PANTHER" id="PTHR12526">
    <property type="entry name" value="GLYCOSYLTRANSFERASE"/>
    <property type="match status" value="1"/>
</dbReference>
<evidence type="ECO:0000313" key="2">
    <source>
        <dbReference type="EMBL" id="AZL59990.1"/>
    </source>
</evidence>
<dbReference type="AlphaFoldDB" id="A0A3S8U8Y2"/>
<keyword evidence="3" id="KW-1185">Reference proteome</keyword>
<dbReference type="RefSeq" id="WP_125326185.1">
    <property type="nucleotide sequence ID" value="NZ_CP034328.1"/>
</dbReference>
<dbReference type="GO" id="GO:0016757">
    <property type="term" value="F:glycosyltransferase activity"/>
    <property type="evidence" value="ECO:0007669"/>
    <property type="project" value="InterPro"/>
</dbReference>
<evidence type="ECO:0000313" key="3">
    <source>
        <dbReference type="Proteomes" id="UP000282002"/>
    </source>
</evidence>
<dbReference type="KEGG" id="taw:EI545_14800"/>
<proteinExistence type="predicted"/>
<reference evidence="2 3" key="1">
    <citation type="submission" date="2018-12" db="EMBL/GenBank/DDBJ databases">
        <title>Complete genome sequencing of Tabrizicola sp. K13M18.</title>
        <authorList>
            <person name="Bae J.-W."/>
        </authorList>
    </citation>
    <scope>NUCLEOTIDE SEQUENCE [LARGE SCALE GENOMIC DNA]</scope>
    <source>
        <strain evidence="2 3">K13M18</strain>
    </source>
</reference>
<protein>
    <submittedName>
        <fullName evidence="2">Colanic acid biosynthesis glycosyltransferase WcaL</fullName>
    </submittedName>
</protein>
<dbReference type="SUPFAM" id="SSF53756">
    <property type="entry name" value="UDP-Glycosyltransferase/glycogen phosphorylase"/>
    <property type="match status" value="1"/>
</dbReference>
<keyword evidence="2" id="KW-0808">Transferase</keyword>
<dbReference type="Gene3D" id="3.40.50.2000">
    <property type="entry name" value="Glycogen Phosphorylase B"/>
    <property type="match status" value="2"/>
</dbReference>
<feature type="domain" description="Glycosyl transferase family 1" evidence="1">
    <location>
        <begin position="228"/>
        <end position="390"/>
    </location>
</feature>
<dbReference type="Pfam" id="PF00534">
    <property type="entry name" value="Glycos_transf_1"/>
    <property type="match status" value="1"/>
</dbReference>
<dbReference type="InterPro" id="IPR001296">
    <property type="entry name" value="Glyco_trans_1"/>
</dbReference>
<dbReference type="Proteomes" id="UP000282002">
    <property type="component" value="Chromosome"/>
</dbReference>
<sequence>MTLDARRPKRIVVVLKGYPRLSETFVAQELLGLEQAGFTLALYSMRKPTDRKRHPVHDEIVAPVTYLPEYLHDEPLRVMRALWRARRLPGFGKALRQFLADLRHDVSRNRVRRFGQGAVLAAEWPEGGDWIYAHFLHTPASVAGYASLMTGIPWSVSAHAKDIWTSDPRELSQKLGAARWAVTCTKTGADYLRGLSPVPGKVHLSYHGLNLARFPTPVDVRPPLDGSGEPVTVLSVGRAVPKKGLDTLLRALAVLPPTLAWRFVHIGAGGEQEALRTLAGELGIGSRCTFKGSMDQKGVLEEYRAADLFALACRITDDGDRDGLPNVLVEAASQRLAVVSTTISAIPELFVDGKTGLLVPPDDVPALADALTRAIRDPMLRLRLGQAAEARVRADFDYHSSITQLTALFEDGWAAS</sequence>
<dbReference type="OrthoDB" id="9790710at2"/>
<gene>
    <name evidence="2" type="ORF">EI545_14800</name>
</gene>
<name>A0A3S8U8Y2_9RHOB</name>